<sequence>MNRVVVQPIDKDKFRVYKDLSYQGIYIPKGFVTNGANIPRIFWSLFPPNSPEYLSAVVIHDYMCANVSEYGYEMADRYFYDAMLEIGVAKWKAKLFYFWVKWYHKFKVFKNRGTPLAGL</sequence>
<dbReference type="Proteomes" id="UP000194260">
    <property type="component" value="Chromosome"/>
</dbReference>
<gene>
    <name evidence="1" type="ORF">CSUIS_0559</name>
</gene>
<name>A0A1X9SW30_9BACT</name>
<dbReference type="Pfam" id="PF07087">
    <property type="entry name" value="DUF1353"/>
    <property type="match status" value="1"/>
</dbReference>
<dbReference type="EMBL" id="CP018789">
    <property type="protein sequence ID" value="ARR00386.1"/>
    <property type="molecule type" value="Genomic_DNA"/>
</dbReference>
<dbReference type="RefSeq" id="WP_086297030.1">
    <property type="nucleotide sequence ID" value="NZ_CP018789.1"/>
</dbReference>
<reference evidence="2" key="1">
    <citation type="journal article" date="2017" name="Genome Biol. Evol.">
        <title>Comparative Genomic Analysis Identifies a Campylobacter Clade Deficient in Selenium Metabolism.</title>
        <authorList>
            <person name="Miller W.G."/>
            <person name="Yee E."/>
            <person name="Lopes B.S."/>
            <person name="Chapman M.H."/>
            <person name="Huynh S."/>
            <person name="Bono J.L."/>
            <person name="Parker C.T."/>
            <person name="Strachan N.J.C."/>
            <person name="Forbes K.J."/>
        </authorList>
    </citation>
    <scope>NUCLEOTIDE SEQUENCE [LARGE SCALE GENOMIC DNA]</scope>
    <source>
        <strain evidence="2">RM6137</strain>
    </source>
</reference>
<accession>A0A1X9SW30</accession>
<dbReference type="AlphaFoldDB" id="A0A1X9SW30"/>
<dbReference type="KEGG" id="camy:CSUIS_0559"/>
<dbReference type="InterPro" id="IPR010767">
    <property type="entry name" value="Phage_CGC-2007_Cje0229"/>
</dbReference>
<proteinExistence type="predicted"/>
<dbReference type="STRING" id="1660073.CSUIS_0559"/>
<protein>
    <submittedName>
        <fullName evidence="1">DUF1353 domain protein</fullName>
    </submittedName>
</protein>
<evidence type="ECO:0000313" key="2">
    <source>
        <dbReference type="Proteomes" id="UP000194260"/>
    </source>
</evidence>
<evidence type="ECO:0000313" key="1">
    <source>
        <dbReference type="EMBL" id="ARR00386.1"/>
    </source>
</evidence>
<organism evidence="1 2">
    <name type="scientific">Campylobacter porcelli</name>
    <dbReference type="NCBI Taxonomy" id="1660073"/>
    <lineage>
        <taxon>Bacteria</taxon>
        <taxon>Pseudomonadati</taxon>
        <taxon>Campylobacterota</taxon>
        <taxon>Epsilonproteobacteria</taxon>
        <taxon>Campylobacterales</taxon>
        <taxon>Campylobacteraceae</taxon>
        <taxon>Campylobacter</taxon>
    </lineage>
</organism>